<proteinExistence type="predicted"/>
<keyword evidence="1" id="KW-0812">Transmembrane</keyword>
<dbReference type="RefSeq" id="WP_019380933.1">
    <property type="nucleotide sequence ID" value="NZ_CP015507.1"/>
</dbReference>
<organism evidence="2 3">
    <name type="scientific">Cytobacillus oceanisediminis 2691</name>
    <dbReference type="NCBI Taxonomy" id="1196031"/>
    <lineage>
        <taxon>Bacteria</taxon>
        <taxon>Bacillati</taxon>
        <taxon>Bacillota</taxon>
        <taxon>Bacilli</taxon>
        <taxon>Bacillales</taxon>
        <taxon>Bacillaceae</taxon>
        <taxon>Cytobacillus</taxon>
    </lineage>
</organism>
<geneLocation type="plasmid" evidence="3">
    <name>pbo1</name>
</geneLocation>
<dbReference type="KEGG" id="bon:A361_27695"/>
<accession>A0A161J6L9</accession>
<dbReference type="EMBL" id="CP015507">
    <property type="protein sequence ID" value="AND42961.1"/>
    <property type="molecule type" value="Genomic_DNA"/>
</dbReference>
<reference evidence="2 3" key="1">
    <citation type="submission" date="2016-04" db="EMBL/GenBank/DDBJ databases">
        <title>Complete genome sequence of Bacillus oceanisediminis strain 2691.</title>
        <authorList>
            <person name="Jeong H."/>
            <person name="Kim H.J."/>
            <person name="Lee D.-W."/>
        </authorList>
    </citation>
    <scope>NUCLEOTIDE SEQUENCE [LARGE SCALE GENOMIC DNA]</scope>
    <source>
        <strain evidence="2 3">2691</strain>
        <plasmid evidence="3">pbo1</plasmid>
    </source>
</reference>
<gene>
    <name evidence="2" type="ORF">A361_27695</name>
</gene>
<feature type="transmembrane region" description="Helical" evidence="1">
    <location>
        <begin position="131"/>
        <end position="150"/>
    </location>
</feature>
<protein>
    <recommendedName>
        <fullName evidence="4">DUF2269 domain-containing protein</fullName>
    </recommendedName>
</protein>
<dbReference type="Proteomes" id="UP000077856">
    <property type="component" value="Plasmid pBO1"/>
</dbReference>
<dbReference type="eggNOG" id="COG1018">
    <property type="taxonomic scope" value="Bacteria"/>
</dbReference>
<feature type="transmembrane region" description="Helical" evidence="1">
    <location>
        <begin position="88"/>
        <end position="111"/>
    </location>
</feature>
<evidence type="ECO:0008006" key="4">
    <source>
        <dbReference type="Google" id="ProtNLM"/>
    </source>
</evidence>
<dbReference type="Pfam" id="PF10027">
    <property type="entry name" value="DUF2269"/>
    <property type="match status" value="1"/>
</dbReference>
<evidence type="ECO:0000313" key="3">
    <source>
        <dbReference type="Proteomes" id="UP000077856"/>
    </source>
</evidence>
<name>A0A161J6L9_9BACI</name>
<sequence>MTMKPGLRKFALTAHVTCSVGWIGTVIAYIALAIAGQISPDIQTVRAVWIAMELIGWYVIVPLALISLLTGIIMSLGTPWGLFRHYWVIFKLLLTVFSTFVLLLHMPLVSSLARLAEEADPTGLSRLPNEIFHPAGGLLLLLLIVTLSVYKPRGITPYGWKKQQKQYNHL</sequence>
<keyword evidence="1" id="KW-1133">Transmembrane helix</keyword>
<keyword evidence="2" id="KW-0614">Plasmid</keyword>
<feature type="transmembrane region" description="Helical" evidence="1">
    <location>
        <begin position="55"/>
        <end position="76"/>
    </location>
</feature>
<dbReference type="InterPro" id="IPR018729">
    <property type="entry name" value="DUF2269_transmembrane"/>
</dbReference>
<evidence type="ECO:0000256" key="1">
    <source>
        <dbReference type="SAM" id="Phobius"/>
    </source>
</evidence>
<dbReference type="AlphaFoldDB" id="A0A161J6L9"/>
<evidence type="ECO:0000313" key="2">
    <source>
        <dbReference type="EMBL" id="AND42961.1"/>
    </source>
</evidence>
<keyword evidence="1" id="KW-0472">Membrane</keyword>
<feature type="transmembrane region" description="Helical" evidence="1">
    <location>
        <begin position="12"/>
        <end position="35"/>
    </location>
</feature>